<keyword evidence="3" id="KW-1185">Reference proteome</keyword>
<organism evidence="2 3">
    <name type="scientific">Phtheirospermum japonicum</name>
    <dbReference type="NCBI Taxonomy" id="374723"/>
    <lineage>
        <taxon>Eukaryota</taxon>
        <taxon>Viridiplantae</taxon>
        <taxon>Streptophyta</taxon>
        <taxon>Embryophyta</taxon>
        <taxon>Tracheophyta</taxon>
        <taxon>Spermatophyta</taxon>
        <taxon>Magnoliopsida</taxon>
        <taxon>eudicotyledons</taxon>
        <taxon>Gunneridae</taxon>
        <taxon>Pentapetalae</taxon>
        <taxon>asterids</taxon>
        <taxon>lamiids</taxon>
        <taxon>Lamiales</taxon>
        <taxon>Orobanchaceae</taxon>
        <taxon>Orobanchaceae incertae sedis</taxon>
        <taxon>Phtheirospermum</taxon>
    </lineage>
</organism>
<evidence type="ECO:0000313" key="2">
    <source>
        <dbReference type="EMBL" id="GFP98617.1"/>
    </source>
</evidence>
<gene>
    <name evidence="2" type="ORF">PHJA_002005600</name>
</gene>
<proteinExistence type="predicted"/>
<dbReference type="AlphaFoldDB" id="A0A830CCY8"/>
<dbReference type="Proteomes" id="UP000653305">
    <property type="component" value="Unassembled WGS sequence"/>
</dbReference>
<name>A0A830CCY8_9LAMI</name>
<protein>
    <submittedName>
        <fullName evidence="2">Putative E3 ubiquitin-protein ligase rf298</fullName>
    </submittedName>
</protein>
<evidence type="ECO:0000256" key="1">
    <source>
        <dbReference type="SAM" id="MobiDB-lite"/>
    </source>
</evidence>
<sequence>MVRMQGHRIERGGQHTSVPQERPGNRPREGALLRGLAANGEVYISRAGLSFTRGQTVFQHR</sequence>
<feature type="region of interest" description="Disordered" evidence="1">
    <location>
        <begin position="1"/>
        <end position="29"/>
    </location>
</feature>
<comment type="caution">
    <text evidence="2">The sequence shown here is derived from an EMBL/GenBank/DDBJ whole genome shotgun (WGS) entry which is preliminary data.</text>
</comment>
<evidence type="ECO:0000313" key="3">
    <source>
        <dbReference type="Proteomes" id="UP000653305"/>
    </source>
</evidence>
<dbReference type="EMBL" id="BMAC01000538">
    <property type="protein sequence ID" value="GFP98617.1"/>
    <property type="molecule type" value="Genomic_DNA"/>
</dbReference>
<accession>A0A830CCY8</accession>
<reference evidence="2" key="1">
    <citation type="submission" date="2020-07" db="EMBL/GenBank/DDBJ databases">
        <title>Ethylene signaling mediates host invasion by parasitic plants.</title>
        <authorList>
            <person name="Yoshida S."/>
        </authorList>
    </citation>
    <scope>NUCLEOTIDE SEQUENCE</scope>
    <source>
        <strain evidence="2">Okayama</strain>
    </source>
</reference>